<dbReference type="InterPro" id="IPR000014">
    <property type="entry name" value="PAS"/>
</dbReference>
<feature type="compositionally biased region" description="Basic and acidic residues" evidence="5">
    <location>
        <begin position="349"/>
        <end position="358"/>
    </location>
</feature>
<dbReference type="SMART" id="SM00091">
    <property type="entry name" value="PAS"/>
    <property type="match status" value="2"/>
</dbReference>
<dbReference type="InterPro" id="IPR001610">
    <property type="entry name" value="PAC"/>
</dbReference>
<protein>
    <submittedName>
        <fullName evidence="10">Biofilm dispersion protein BdlA</fullName>
    </submittedName>
</protein>
<sequence length="589" mass="64592">MFNRWFRKPCKENEASRDRDTLRHDELKAIYRSKVVIEFDLNGTVTFANDNFLNVSGFTLDEILGQNHRMFVDPVYAASSEYQSFWDTLRSGQYISGQFQSINKAGDELWLQAEYNPVLDSNGIPYKVIRFASNITEHWKENASVQAQLDAIHKLRCVVEFDTDGNILKANQKFIDTFGYTRAELTGKHHRELLTLEERDAPGYAEHWTRLQQGEFIEERYDRLGKQGQIVCLLESYIPIINAAGKPFKIVMFAFDITQRVNDERNLTLLLEEASSVMGLVAQGDLTRKVTGSYPAPLNSLSDAINKAIAQTSLVISQLIDNGATLKASTLSMDENSKQASRATNATAEEARNASRATDKIADSTSVVANALTEMTASIMQIAKESHTAVSVAEKAVDLSDRARNNVSQLAQSSQDIGAVVKVINSIAEQTNLLALNATIEAARAGEAGKGFAVVANEVKELAKETARATEEVSVKIAAIQADSQAATQVINEISETIEGINISQSTIAAAVEEQRSVSAGMNQIINETSEGTVQIAASFKQVAALAYESLDVIDKGRGSAEQLTVMANQIEHMISHFSLDVSGHIADE</sequence>
<evidence type="ECO:0000259" key="6">
    <source>
        <dbReference type="PROSITE" id="PS50111"/>
    </source>
</evidence>
<dbReference type="PROSITE" id="PS50113">
    <property type="entry name" value="PAC"/>
    <property type="match status" value="1"/>
</dbReference>
<evidence type="ECO:0000256" key="3">
    <source>
        <dbReference type="ARBA" id="ARBA00029447"/>
    </source>
</evidence>
<dbReference type="SUPFAM" id="SSF55785">
    <property type="entry name" value="PYP-like sensor domain (PAS domain)"/>
    <property type="match status" value="2"/>
</dbReference>
<gene>
    <name evidence="10" type="primary">bdlA</name>
    <name evidence="10" type="ORF">IMCC3135_15330</name>
</gene>
<feature type="domain" description="PAS" evidence="7">
    <location>
        <begin position="23"/>
        <end position="74"/>
    </location>
</feature>
<dbReference type="Pfam" id="PF00015">
    <property type="entry name" value="MCPsignal"/>
    <property type="match status" value="1"/>
</dbReference>
<evidence type="ECO:0000256" key="1">
    <source>
        <dbReference type="ARBA" id="ARBA00004370"/>
    </source>
</evidence>
<dbReference type="EMBL" id="CP018632">
    <property type="protein sequence ID" value="ASJ73150.1"/>
    <property type="molecule type" value="Genomic_DNA"/>
</dbReference>
<dbReference type="Pfam" id="PF08448">
    <property type="entry name" value="PAS_4"/>
    <property type="match status" value="1"/>
</dbReference>
<dbReference type="PROSITE" id="PS50112">
    <property type="entry name" value="PAS"/>
    <property type="match status" value="2"/>
</dbReference>
<feature type="domain" description="PAC" evidence="8">
    <location>
        <begin position="95"/>
        <end position="147"/>
    </location>
</feature>
<dbReference type="Proteomes" id="UP000250079">
    <property type="component" value="Chromosome"/>
</dbReference>
<evidence type="ECO:0000313" key="10">
    <source>
        <dbReference type="EMBL" id="ASJ73150.1"/>
    </source>
</evidence>
<dbReference type="InterPro" id="IPR035965">
    <property type="entry name" value="PAS-like_dom_sf"/>
</dbReference>
<evidence type="ECO:0000259" key="7">
    <source>
        <dbReference type="PROSITE" id="PS50112"/>
    </source>
</evidence>
<dbReference type="NCBIfam" id="TIGR00229">
    <property type="entry name" value="sensory_box"/>
    <property type="match status" value="2"/>
</dbReference>
<dbReference type="InterPro" id="IPR003660">
    <property type="entry name" value="HAMP_dom"/>
</dbReference>
<dbReference type="InterPro" id="IPR004089">
    <property type="entry name" value="MCPsignal_dom"/>
</dbReference>
<proteinExistence type="inferred from homology"/>
<dbReference type="Gene3D" id="3.30.450.20">
    <property type="entry name" value="PAS domain"/>
    <property type="match status" value="2"/>
</dbReference>
<organism evidence="10 11">
    <name type="scientific">Granulosicoccus antarcticus IMCC3135</name>
    <dbReference type="NCBI Taxonomy" id="1192854"/>
    <lineage>
        <taxon>Bacteria</taxon>
        <taxon>Pseudomonadati</taxon>
        <taxon>Pseudomonadota</taxon>
        <taxon>Gammaproteobacteria</taxon>
        <taxon>Chromatiales</taxon>
        <taxon>Granulosicoccaceae</taxon>
        <taxon>Granulosicoccus</taxon>
    </lineage>
</organism>
<dbReference type="Pfam" id="PF08447">
    <property type="entry name" value="PAS_3"/>
    <property type="match status" value="1"/>
</dbReference>
<feature type="region of interest" description="Disordered" evidence="5">
    <location>
        <begin position="334"/>
        <end position="358"/>
    </location>
</feature>
<dbReference type="SUPFAM" id="SSF58104">
    <property type="entry name" value="Methyl-accepting chemotaxis protein (MCP) signaling domain"/>
    <property type="match status" value="1"/>
</dbReference>
<dbReference type="InterPro" id="IPR013656">
    <property type="entry name" value="PAS_4"/>
</dbReference>
<keyword evidence="11" id="KW-1185">Reference proteome</keyword>
<dbReference type="KEGG" id="gai:IMCC3135_15330"/>
<dbReference type="CDD" id="cd00130">
    <property type="entry name" value="PAS"/>
    <property type="match status" value="2"/>
</dbReference>
<dbReference type="GO" id="GO:0006935">
    <property type="term" value="P:chemotaxis"/>
    <property type="evidence" value="ECO:0007669"/>
    <property type="project" value="InterPro"/>
</dbReference>
<dbReference type="GO" id="GO:0007165">
    <property type="term" value="P:signal transduction"/>
    <property type="evidence" value="ECO:0007669"/>
    <property type="project" value="UniProtKB-KW"/>
</dbReference>
<dbReference type="PROSITE" id="PS50111">
    <property type="entry name" value="CHEMOTAXIS_TRANSDUC_2"/>
    <property type="match status" value="1"/>
</dbReference>
<dbReference type="InterPro" id="IPR000700">
    <property type="entry name" value="PAS-assoc_C"/>
</dbReference>
<feature type="domain" description="HAMP" evidence="9">
    <location>
        <begin position="265"/>
        <end position="317"/>
    </location>
</feature>
<dbReference type="SMART" id="SM00086">
    <property type="entry name" value="PAC"/>
    <property type="match status" value="2"/>
</dbReference>
<dbReference type="PANTHER" id="PTHR32089">
    <property type="entry name" value="METHYL-ACCEPTING CHEMOTAXIS PROTEIN MCPB"/>
    <property type="match status" value="1"/>
</dbReference>
<feature type="domain" description="PAS" evidence="7">
    <location>
        <begin position="158"/>
        <end position="200"/>
    </location>
</feature>
<evidence type="ECO:0000259" key="8">
    <source>
        <dbReference type="PROSITE" id="PS50113"/>
    </source>
</evidence>
<accession>A0A2Z2NWF0</accession>
<evidence type="ECO:0000256" key="2">
    <source>
        <dbReference type="ARBA" id="ARBA00023224"/>
    </source>
</evidence>
<reference evidence="10 11" key="1">
    <citation type="submission" date="2016-12" db="EMBL/GenBank/DDBJ databases">
        <authorList>
            <person name="Song W.-J."/>
            <person name="Kurnit D.M."/>
        </authorList>
    </citation>
    <scope>NUCLEOTIDE SEQUENCE [LARGE SCALE GENOMIC DNA]</scope>
    <source>
        <strain evidence="10 11">IMCC3135</strain>
    </source>
</reference>
<dbReference type="RefSeq" id="WP_169727466.1">
    <property type="nucleotide sequence ID" value="NZ_CP018632.1"/>
</dbReference>
<dbReference type="PANTHER" id="PTHR32089:SF112">
    <property type="entry name" value="LYSOZYME-LIKE PROTEIN-RELATED"/>
    <property type="match status" value="1"/>
</dbReference>
<feature type="domain" description="Methyl-accepting transducer" evidence="6">
    <location>
        <begin position="336"/>
        <end position="558"/>
    </location>
</feature>
<keyword evidence="2 4" id="KW-0807">Transducer</keyword>
<dbReference type="Gene3D" id="1.10.287.950">
    <property type="entry name" value="Methyl-accepting chemotaxis protein"/>
    <property type="match status" value="1"/>
</dbReference>
<dbReference type="PRINTS" id="PR00260">
    <property type="entry name" value="CHEMTRNSDUCR"/>
</dbReference>
<evidence type="ECO:0000313" key="11">
    <source>
        <dbReference type="Proteomes" id="UP000250079"/>
    </source>
</evidence>
<name>A0A2Z2NWF0_9GAMM</name>
<dbReference type="PROSITE" id="PS50885">
    <property type="entry name" value="HAMP"/>
    <property type="match status" value="1"/>
</dbReference>
<dbReference type="InterPro" id="IPR013655">
    <property type="entry name" value="PAS_fold_3"/>
</dbReference>
<dbReference type="InterPro" id="IPR004090">
    <property type="entry name" value="Chemotax_Me-accpt_rcpt"/>
</dbReference>
<evidence type="ECO:0000256" key="5">
    <source>
        <dbReference type="SAM" id="MobiDB-lite"/>
    </source>
</evidence>
<dbReference type="GO" id="GO:0004888">
    <property type="term" value="F:transmembrane signaling receptor activity"/>
    <property type="evidence" value="ECO:0007669"/>
    <property type="project" value="InterPro"/>
</dbReference>
<comment type="similarity">
    <text evidence="3">Belongs to the methyl-accepting chemotaxis (MCP) protein family.</text>
</comment>
<evidence type="ECO:0000256" key="4">
    <source>
        <dbReference type="PROSITE-ProRule" id="PRU00284"/>
    </source>
</evidence>
<dbReference type="SMART" id="SM00283">
    <property type="entry name" value="MA"/>
    <property type="match status" value="1"/>
</dbReference>
<dbReference type="GO" id="GO:0016020">
    <property type="term" value="C:membrane"/>
    <property type="evidence" value="ECO:0007669"/>
    <property type="project" value="UniProtKB-SubCell"/>
</dbReference>
<evidence type="ECO:0000259" key="9">
    <source>
        <dbReference type="PROSITE" id="PS50885"/>
    </source>
</evidence>
<comment type="subcellular location">
    <subcellularLocation>
        <location evidence="1">Membrane</location>
    </subcellularLocation>
</comment>
<dbReference type="AlphaFoldDB" id="A0A2Z2NWF0"/>